<evidence type="ECO:0000259" key="6">
    <source>
        <dbReference type="Pfam" id="PF23659"/>
    </source>
</evidence>
<dbReference type="InterPro" id="IPR056579">
    <property type="entry name" value="Ufl1_N"/>
</dbReference>
<evidence type="ECO:0000256" key="1">
    <source>
        <dbReference type="ARBA" id="ARBA00010789"/>
    </source>
</evidence>
<dbReference type="GO" id="GO:0005789">
    <property type="term" value="C:endoplasmic reticulum membrane"/>
    <property type="evidence" value="ECO:0007669"/>
    <property type="project" value="TreeGrafter"/>
</dbReference>
<reference evidence="8" key="1">
    <citation type="submission" date="2021-08" db="EMBL/GenBank/DDBJ databases">
        <title>WGS assembly of Ceratopteris richardii.</title>
        <authorList>
            <person name="Marchant D.B."/>
            <person name="Chen G."/>
            <person name="Jenkins J."/>
            <person name="Shu S."/>
            <person name="Leebens-Mack J."/>
            <person name="Grimwood J."/>
            <person name="Schmutz J."/>
            <person name="Soltis P."/>
            <person name="Soltis D."/>
            <person name="Chen Z.-H."/>
        </authorList>
    </citation>
    <scope>NUCLEOTIDE SEQUENCE</scope>
    <source>
        <strain evidence="8">Whitten #5841</strain>
        <tissue evidence="8">Leaf</tissue>
    </source>
</reference>
<evidence type="ECO:0008006" key="10">
    <source>
        <dbReference type="Google" id="ProtNLM"/>
    </source>
</evidence>
<gene>
    <name evidence="8" type="ORF">KP509_36G053900</name>
</gene>
<evidence type="ECO:0000256" key="3">
    <source>
        <dbReference type="ARBA" id="ARBA00022786"/>
    </source>
</evidence>
<evidence type="ECO:0000256" key="4">
    <source>
        <dbReference type="SAM" id="MobiDB-lite"/>
    </source>
</evidence>
<dbReference type="AlphaFoldDB" id="A0A8T2QD55"/>
<feature type="domain" description="E3 UFM1-protein ligase 1-like" evidence="6">
    <location>
        <begin position="410"/>
        <end position="539"/>
    </location>
</feature>
<dbReference type="Proteomes" id="UP000825935">
    <property type="component" value="Chromosome 36"/>
</dbReference>
<dbReference type="OrthoDB" id="10258297at2759"/>
<dbReference type="GO" id="GO:0032434">
    <property type="term" value="P:regulation of proteasomal ubiquitin-dependent protein catabolic process"/>
    <property type="evidence" value="ECO:0007669"/>
    <property type="project" value="TreeGrafter"/>
</dbReference>
<accession>A0A8T2QD55</accession>
<keyword evidence="2" id="KW-0808">Transferase</keyword>
<dbReference type="PANTHER" id="PTHR31057:SF0">
    <property type="entry name" value="E3 UFM1-PROTEIN LIGASE 1"/>
    <property type="match status" value="1"/>
</dbReference>
<dbReference type="GO" id="GO:0061666">
    <property type="term" value="F:UFM1 ligase activity"/>
    <property type="evidence" value="ECO:0007669"/>
    <property type="project" value="InterPro"/>
</dbReference>
<protein>
    <recommendedName>
        <fullName evidence="10">E3 UFM1-protein ligase 1 homolog</fullName>
    </recommendedName>
</protein>
<organism evidence="8 9">
    <name type="scientific">Ceratopteris richardii</name>
    <name type="common">Triangle waterfern</name>
    <dbReference type="NCBI Taxonomy" id="49495"/>
    <lineage>
        <taxon>Eukaryota</taxon>
        <taxon>Viridiplantae</taxon>
        <taxon>Streptophyta</taxon>
        <taxon>Embryophyta</taxon>
        <taxon>Tracheophyta</taxon>
        <taxon>Polypodiopsida</taxon>
        <taxon>Polypodiidae</taxon>
        <taxon>Polypodiales</taxon>
        <taxon>Pteridineae</taxon>
        <taxon>Pteridaceae</taxon>
        <taxon>Parkerioideae</taxon>
        <taxon>Ceratopteris</taxon>
    </lineage>
</organism>
<dbReference type="InterPro" id="IPR056580">
    <property type="entry name" value="Ufl1_dom"/>
</dbReference>
<dbReference type="GO" id="GO:0034976">
    <property type="term" value="P:response to endoplasmic reticulum stress"/>
    <property type="evidence" value="ECO:0007669"/>
    <property type="project" value="TreeGrafter"/>
</dbReference>
<dbReference type="GO" id="GO:1990592">
    <property type="term" value="P:protein K69-linked ufmylation"/>
    <property type="evidence" value="ECO:0007669"/>
    <property type="project" value="TreeGrafter"/>
</dbReference>
<dbReference type="Pfam" id="PF25041">
    <property type="entry name" value="UFL1_C"/>
    <property type="match status" value="1"/>
</dbReference>
<dbReference type="EMBL" id="CM035441">
    <property type="protein sequence ID" value="KAH7281568.1"/>
    <property type="molecule type" value="Genomic_DNA"/>
</dbReference>
<dbReference type="OMA" id="CILHASG"/>
<dbReference type="InterPro" id="IPR056761">
    <property type="entry name" value="Ufl1-like_C"/>
</dbReference>
<name>A0A8T2QD55_CERRI</name>
<evidence type="ECO:0000259" key="7">
    <source>
        <dbReference type="Pfam" id="PF25041"/>
    </source>
</evidence>
<dbReference type="Pfam" id="PF23659">
    <property type="entry name" value="UFL1"/>
    <property type="match status" value="1"/>
</dbReference>
<keyword evidence="3" id="KW-0833">Ubl conjugation pathway</keyword>
<dbReference type="PANTHER" id="PTHR31057">
    <property type="entry name" value="E3 UFM1-PROTEIN LIGASE 1"/>
    <property type="match status" value="1"/>
</dbReference>
<feature type="compositionally biased region" description="Low complexity" evidence="4">
    <location>
        <begin position="316"/>
        <end position="332"/>
    </location>
</feature>
<dbReference type="Pfam" id="PF09743">
    <property type="entry name" value="E3_UFM1_ligase"/>
    <property type="match status" value="1"/>
</dbReference>
<evidence type="ECO:0000256" key="2">
    <source>
        <dbReference type="ARBA" id="ARBA00022679"/>
    </source>
</evidence>
<comment type="caution">
    <text evidence="8">The sequence shown here is derived from an EMBL/GenBank/DDBJ whole genome shotgun (WGS) entry which is preliminary data.</text>
</comment>
<feature type="region of interest" description="Disordered" evidence="4">
    <location>
        <begin position="269"/>
        <end position="339"/>
    </location>
</feature>
<evidence type="ECO:0000313" key="9">
    <source>
        <dbReference type="Proteomes" id="UP000825935"/>
    </source>
</evidence>
<keyword evidence="9" id="KW-1185">Reference proteome</keyword>
<dbReference type="Pfam" id="PF25870">
    <property type="entry name" value="WHD_UFL1_5th"/>
    <property type="match status" value="1"/>
</dbReference>
<dbReference type="InterPro" id="IPR018611">
    <property type="entry name" value="Ufl1"/>
</dbReference>
<evidence type="ECO:0000259" key="5">
    <source>
        <dbReference type="Pfam" id="PF09743"/>
    </source>
</evidence>
<feature type="domain" description="E3 UFM1-protein ligase-like C-terminal" evidence="7">
    <location>
        <begin position="544"/>
        <end position="657"/>
    </location>
</feature>
<comment type="similarity">
    <text evidence="1">Belongs to the UFL1 family.</text>
</comment>
<proteinExistence type="inferred from homology"/>
<feature type="domain" description="E3 UFM1-protein ligase 1-like N-terminal" evidence="5">
    <location>
        <begin position="1"/>
        <end position="138"/>
    </location>
</feature>
<sequence length="666" mass="72639">MLEPRMGKLVHGKLEGGHLYTQAYVARLRAMIRGAVRALMVPTNLPGVWSCLQQLLSELEGNSSAVLIGEGKLFQTLFNGLLKEGALSGSLQAGGSVWTPSLFEKVQHEGVEAFFSQNSYVNYDMLRKLAVSRPKQFLQGKYVDGIALETLFVHPSFISMVDAAVEEAVEGGGWIDCVSLVPSSFSPVDIAKMLSLCPYVQKAEKESKSITLGETYIVSTSFLKVVLEKLECEVKNLASSAISKANNSSTKNGVLMFAAISGDVKDVNMKGSTSQGKVNKRKGTIMASAKATVPEDGEDDISSVKGPKGKKKGGKSKSNSSLGTLSNKSGKGNPDRLNAKEDDLLSEDFIANRVVETFPELEDAGIGDDGVGMLVRSIAVHIRPALLSTWEAAKQVSISAATEKRRNRADALQKKVDDLYASLQLFAKSVDLFDDDPVTLTALHRHLLRTTASNLADVIIKSQELERRLENGDIADEAWFYNSEPLNASERLSMAKNLEGTLSMKCVKMVETLESKVIDEFEVALQTVAEECGLRLKKLDKKTEKILVSTYSKELTSQIESESDPVSLLPKVVALLFVQVHNKALQAPGRTIASAINHLKKVIPENLYATLMEYQSVTVALLSMLSTSVPGGPDCTSDRMLGQRERLAEMMPRLKEIVLNREYLTV</sequence>
<evidence type="ECO:0000313" key="8">
    <source>
        <dbReference type="EMBL" id="KAH7281568.1"/>
    </source>
</evidence>